<comment type="caution">
    <text evidence="11">The sequence shown here is derived from an EMBL/GenBank/DDBJ whole genome shotgun (WGS) entry which is preliminary data.</text>
</comment>
<evidence type="ECO:0000256" key="9">
    <source>
        <dbReference type="SAM" id="Phobius"/>
    </source>
</evidence>
<feature type="domain" description="EamA" evidence="10">
    <location>
        <begin position="170"/>
        <end position="303"/>
    </location>
</feature>
<evidence type="ECO:0000259" key="10">
    <source>
        <dbReference type="Pfam" id="PF00892"/>
    </source>
</evidence>
<dbReference type="SUPFAM" id="SSF103481">
    <property type="entry name" value="Multidrug resistance efflux transporter EmrE"/>
    <property type="match status" value="2"/>
</dbReference>
<dbReference type="PANTHER" id="PTHR42920:SF5">
    <property type="entry name" value="EAMA DOMAIN-CONTAINING PROTEIN"/>
    <property type="match status" value="1"/>
</dbReference>
<keyword evidence="12" id="KW-1185">Reference proteome</keyword>
<dbReference type="EMBL" id="AVPK01000003">
    <property type="protein sequence ID" value="KGN38246.1"/>
    <property type="molecule type" value="Genomic_DNA"/>
</dbReference>
<feature type="region of interest" description="Disordered" evidence="8">
    <location>
        <begin position="1"/>
        <end position="20"/>
    </location>
</feature>
<dbReference type="InterPro" id="IPR037185">
    <property type="entry name" value="EmrE-like"/>
</dbReference>
<dbReference type="InterPro" id="IPR004626">
    <property type="entry name" value="RarD"/>
</dbReference>
<dbReference type="GO" id="GO:0005886">
    <property type="term" value="C:plasma membrane"/>
    <property type="evidence" value="ECO:0007669"/>
    <property type="project" value="UniProtKB-SubCell"/>
</dbReference>
<comment type="subcellular location">
    <subcellularLocation>
        <location evidence="1">Cell membrane</location>
        <topology evidence="1">Multi-pass membrane protein</topology>
    </subcellularLocation>
</comment>
<feature type="transmembrane region" description="Helical" evidence="9">
    <location>
        <begin position="89"/>
        <end position="110"/>
    </location>
</feature>
<dbReference type="Pfam" id="PF00892">
    <property type="entry name" value="EamA"/>
    <property type="match status" value="2"/>
</dbReference>
<feature type="domain" description="EamA" evidence="10">
    <location>
        <begin position="26"/>
        <end position="160"/>
    </location>
</feature>
<evidence type="ECO:0000256" key="5">
    <source>
        <dbReference type="ARBA" id="ARBA00022692"/>
    </source>
</evidence>
<dbReference type="PANTHER" id="PTHR42920">
    <property type="entry name" value="OS03G0707200 PROTEIN-RELATED"/>
    <property type="match status" value="1"/>
</dbReference>
<evidence type="ECO:0000256" key="7">
    <source>
        <dbReference type="ARBA" id="ARBA00023136"/>
    </source>
</evidence>
<evidence type="ECO:0000313" key="12">
    <source>
        <dbReference type="Proteomes" id="UP000030011"/>
    </source>
</evidence>
<dbReference type="eggNOG" id="COG2962">
    <property type="taxonomic scope" value="Bacteria"/>
</dbReference>
<sequence length="333" mass="35662">MAATPGRSRDPTVTPLEGDDNEVRRGTAYAFAAYGIWGLFPLYFHALKPSGAFEIFAHRILWTLAFCALVLLVRRDLRWVRSVVRRPRLAGGLTLAALLIAVNWVVYVLAVLTGRTYAAALGYFLNPIVTVGLGVVVLRERLRSLQWAAVVVGALGAVYLAVAGGEFPWIALSLAFTFAFYGLVKKRIGASLDAMHSLAAETTVLAPIAVVVLFVLAGRDSLTFGSEGGVHTGLLVAAGVVTAIPLLFFAAAARRVPLVTIGLVQFITPVLQLLCGVLLLGEHVSGALWVGFGIVWVALVLLTVDSVRQARVVRRSRRVAGRDPELATTEPCP</sequence>
<dbReference type="Proteomes" id="UP000030011">
    <property type="component" value="Unassembled WGS sequence"/>
</dbReference>
<reference evidence="11 12" key="1">
    <citation type="submission" date="2013-08" db="EMBL/GenBank/DDBJ databases">
        <title>The genome sequence of Knoellia subterranea.</title>
        <authorList>
            <person name="Zhu W."/>
            <person name="Wang G."/>
        </authorList>
    </citation>
    <scope>NUCLEOTIDE SEQUENCE [LARGE SCALE GENOMIC DNA]</scope>
    <source>
        <strain evidence="11 12">KCTC 19937</strain>
    </source>
</reference>
<keyword evidence="3" id="KW-0813">Transport</keyword>
<feature type="transmembrane region" description="Helical" evidence="9">
    <location>
        <begin position="145"/>
        <end position="161"/>
    </location>
</feature>
<feature type="transmembrane region" description="Helical" evidence="9">
    <location>
        <begin position="26"/>
        <end position="44"/>
    </location>
</feature>
<gene>
    <name evidence="11" type="ORF">N803_10860</name>
</gene>
<dbReference type="RefSeq" id="WP_245617070.1">
    <property type="nucleotide sequence ID" value="NZ_AVPK01000003.1"/>
</dbReference>
<dbReference type="InterPro" id="IPR000620">
    <property type="entry name" value="EamA_dom"/>
</dbReference>
<evidence type="ECO:0000256" key="1">
    <source>
        <dbReference type="ARBA" id="ARBA00004651"/>
    </source>
</evidence>
<dbReference type="InterPro" id="IPR051258">
    <property type="entry name" value="Diverse_Substrate_Transporter"/>
</dbReference>
<feature type="transmembrane region" description="Helical" evidence="9">
    <location>
        <begin position="229"/>
        <end position="251"/>
    </location>
</feature>
<feature type="transmembrane region" description="Helical" evidence="9">
    <location>
        <begin position="116"/>
        <end position="138"/>
    </location>
</feature>
<keyword evidence="4" id="KW-1003">Cell membrane</keyword>
<protein>
    <submittedName>
        <fullName evidence="11">Protein rarD</fullName>
    </submittedName>
</protein>
<organism evidence="11 12">
    <name type="scientific">Knoellia subterranea KCTC 19937</name>
    <dbReference type="NCBI Taxonomy" id="1385521"/>
    <lineage>
        <taxon>Bacteria</taxon>
        <taxon>Bacillati</taxon>
        <taxon>Actinomycetota</taxon>
        <taxon>Actinomycetes</taxon>
        <taxon>Micrococcales</taxon>
        <taxon>Intrasporangiaceae</taxon>
        <taxon>Knoellia</taxon>
    </lineage>
</organism>
<accession>A0A0A0JRL7</accession>
<keyword evidence="5 9" id="KW-0812">Transmembrane</keyword>
<feature type="transmembrane region" description="Helical" evidence="9">
    <location>
        <begin position="56"/>
        <end position="77"/>
    </location>
</feature>
<evidence type="ECO:0000313" key="11">
    <source>
        <dbReference type="EMBL" id="KGN38246.1"/>
    </source>
</evidence>
<evidence type="ECO:0000256" key="4">
    <source>
        <dbReference type="ARBA" id="ARBA00022475"/>
    </source>
</evidence>
<dbReference type="NCBIfam" id="TIGR00688">
    <property type="entry name" value="rarD"/>
    <property type="match status" value="1"/>
</dbReference>
<evidence type="ECO:0000256" key="2">
    <source>
        <dbReference type="ARBA" id="ARBA00007362"/>
    </source>
</evidence>
<keyword evidence="7 9" id="KW-0472">Membrane</keyword>
<feature type="transmembrane region" description="Helical" evidence="9">
    <location>
        <begin position="258"/>
        <end position="280"/>
    </location>
</feature>
<dbReference type="STRING" id="1385521.N803_10860"/>
<feature type="transmembrane region" description="Helical" evidence="9">
    <location>
        <begin position="286"/>
        <end position="307"/>
    </location>
</feature>
<dbReference type="AlphaFoldDB" id="A0A0A0JRL7"/>
<evidence type="ECO:0000256" key="6">
    <source>
        <dbReference type="ARBA" id="ARBA00022989"/>
    </source>
</evidence>
<feature type="transmembrane region" description="Helical" evidence="9">
    <location>
        <begin position="167"/>
        <end position="184"/>
    </location>
</feature>
<evidence type="ECO:0000256" key="3">
    <source>
        <dbReference type="ARBA" id="ARBA00022448"/>
    </source>
</evidence>
<keyword evidence="6 9" id="KW-1133">Transmembrane helix</keyword>
<feature type="transmembrane region" description="Helical" evidence="9">
    <location>
        <begin position="196"/>
        <end position="217"/>
    </location>
</feature>
<comment type="similarity">
    <text evidence="2">Belongs to the EamA transporter family.</text>
</comment>
<proteinExistence type="inferred from homology"/>
<evidence type="ECO:0000256" key="8">
    <source>
        <dbReference type="SAM" id="MobiDB-lite"/>
    </source>
</evidence>
<name>A0A0A0JRL7_9MICO</name>